<dbReference type="Pfam" id="PF06296">
    <property type="entry name" value="RelE"/>
    <property type="match status" value="1"/>
</dbReference>
<dbReference type="AlphaFoldDB" id="A0A9X3REA7"/>
<gene>
    <name evidence="1" type="ORF">M9R32_08780</name>
</gene>
<organism evidence="1 2">
    <name type="scientific">Paenisporosarcina quisquiliarum</name>
    <dbReference type="NCBI Taxonomy" id="365346"/>
    <lineage>
        <taxon>Bacteria</taxon>
        <taxon>Bacillati</taxon>
        <taxon>Bacillota</taxon>
        <taxon>Bacilli</taxon>
        <taxon>Bacillales</taxon>
        <taxon>Caryophanaceae</taxon>
        <taxon>Paenisporosarcina</taxon>
    </lineage>
</organism>
<evidence type="ECO:0000313" key="1">
    <source>
        <dbReference type="EMBL" id="MCZ8537272.1"/>
    </source>
</evidence>
<accession>A0A9X3REA7</accession>
<evidence type="ECO:0000313" key="2">
    <source>
        <dbReference type="Proteomes" id="UP001152173"/>
    </source>
</evidence>
<dbReference type="EMBL" id="JAMKBJ010000006">
    <property type="protein sequence ID" value="MCZ8537272.1"/>
    <property type="molecule type" value="Genomic_DNA"/>
</dbReference>
<dbReference type="RefSeq" id="WP_269926366.1">
    <property type="nucleotide sequence ID" value="NZ_JAMKBJ010000006.1"/>
</dbReference>
<dbReference type="PIRSF" id="PIRSF039032">
    <property type="entry name" value="HigB-2"/>
    <property type="match status" value="1"/>
</dbReference>
<comment type="caution">
    <text evidence="1">The sequence shown here is derived from an EMBL/GenBank/DDBJ whole genome shotgun (WGS) entry which is preliminary data.</text>
</comment>
<protein>
    <submittedName>
        <fullName evidence="1">Type II toxin-antitoxin system RelE/ParE family toxin</fullName>
    </submittedName>
</protein>
<dbReference type="InterPro" id="IPR009387">
    <property type="entry name" value="HigB-2"/>
</dbReference>
<reference evidence="1" key="1">
    <citation type="submission" date="2022-05" db="EMBL/GenBank/DDBJ databases">
        <authorList>
            <person name="Colautti A."/>
            <person name="Iacumin L."/>
        </authorList>
    </citation>
    <scope>NUCLEOTIDE SEQUENCE</scope>
    <source>
        <strain evidence="1">SK 55</strain>
    </source>
</reference>
<dbReference type="Proteomes" id="UP001152173">
    <property type="component" value="Unassembled WGS sequence"/>
</dbReference>
<proteinExistence type="predicted"/>
<name>A0A9X3REA7_9BACL</name>
<keyword evidence="2" id="KW-1185">Reference proteome</keyword>
<sequence>MNMERLFIITQHFDSTWKKFGLTEEDLRKLQDNLLFDPSQGVTLTKKGVRKTRFAREGRGKSGDTRIVYVDFPHKKILFLLTVFLKKDQENLTNLEKQQIDKVVTIIEENL</sequence>